<dbReference type="Pfam" id="PF07731">
    <property type="entry name" value="Cu-oxidase_2"/>
    <property type="match status" value="1"/>
</dbReference>
<organism evidence="7 8">
    <name type="scientific">Nitrosomonas cryotolerans ATCC 49181</name>
    <dbReference type="NCBI Taxonomy" id="1131553"/>
    <lineage>
        <taxon>Bacteria</taxon>
        <taxon>Pseudomonadati</taxon>
        <taxon>Pseudomonadota</taxon>
        <taxon>Betaproteobacteria</taxon>
        <taxon>Nitrosomonadales</taxon>
        <taxon>Nitrosomonadaceae</taxon>
        <taxon>Nitrosomonas</taxon>
    </lineage>
</organism>
<evidence type="ECO:0000256" key="3">
    <source>
        <dbReference type="ARBA" id="ARBA00023008"/>
    </source>
</evidence>
<dbReference type="Proteomes" id="UP000185062">
    <property type="component" value="Unassembled WGS sequence"/>
</dbReference>
<dbReference type="InterPro" id="IPR011706">
    <property type="entry name" value="Cu-oxidase_C"/>
</dbReference>
<sequence length="482" mass="54800">MKDDVTRRQVLLAGAAAAVGSLSPRLGKSETLNQSQSRENSVNDNKNKPQSANSEFSDYSRYRPSFGGPPDSDEYLGKLVPGLRKSGLEAVPFETPDLDKLPWRMVNGAKEFELRCTPVKREFLPGQYMNVWGFNNSMPGPTIEAVQGDRVRIVVHNELPEPTSLHWHGLELPVEFDGVPGLTQHLIPPGKSKIYEYDLHQTGTFFYHSHVAMQEAFGMVGFFIIHPRIAYDPPVDRDFGLIFQNFFIPPNSNTVDSMRMDWNWHTINGRSGPYTTPLVCKHGERVRIRLVNFSPMQHHPIHIHGHTFWLTGTEGGRIPTNAWIPRNTTLTGVAMAQDFEFVAFNPGDWIFHCHMVHHMMNHMVPQIGPRIRGEESISQYLDSLPNRPLAESVLEKPAFEVPGYPQKMKAMPMSQAALRKINGKRETRGMRKEWHMGVKGLMTVLRVLPDELFHRVMHSDENIVPGEIFEAIVKGKYRMHDS</sequence>
<evidence type="ECO:0000313" key="7">
    <source>
        <dbReference type="EMBL" id="SIO23617.1"/>
    </source>
</evidence>
<feature type="domain" description="Plastocyanin-like" evidence="6">
    <location>
        <begin position="120"/>
        <end position="228"/>
    </location>
</feature>
<feature type="domain" description="Plastocyanin-like" evidence="5">
    <location>
        <begin position="250"/>
        <end position="365"/>
    </location>
</feature>
<dbReference type="InterPro" id="IPR011707">
    <property type="entry name" value="Cu-oxidase-like_N"/>
</dbReference>
<accession>A0A1N6HV03</accession>
<proteinExistence type="predicted"/>
<dbReference type="PANTHER" id="PTHR11709">
    <property type="entry name" value="MULTI-COPPER OXIDASE"/>
    <property type="match status" value="1"/>
</dbReference>
<keyword evidence="2" id="KW-0560">Oxidoreductase</keyword>
<feature type="region of interest" description="Disordered" evidence="4">
    <location>
        <begin position="22"/>
        <end position="74"/>
    </location>
</feature>
<dbReference type="Pfam" id="PF07732">
    <property type="entry name" value="Cu-oxidase_3"/>
    <property type="match status" value="1"/>
</dbReference>
<evidence type="ECO:0000256" key="1">
    <source>
        <dbReference type="ARBA" id="ARBA00022723"/>
    </source>
</evidence>
<dbReference type="EMBL" id="FSRO01000001">
    <property type="protein sequence ID" value="SIO23617.1"/>
    <property type="molecule type" value="Genomic_DNA"/>
</dbReference>
<dbReference type="RefSeq" id="WP_028462489.1">
    <property type="nucleotide sequence ID" value="NZ_FSRO01000001.1"/>
</dbReference>
<dbReference type="STRING" id="44575.SAMN05216419_10752"/>
<gene>
    <name evidence="7" type="ORF">SAMN02743940_1375</name>
</gene>
<name>A0A1N6HV03_9PROT</name>
<keyword evidence="1" id="KW-0479">Metal-binding</keyword>
<evidence type="ECO:0000256" key="4">
    <source>
        <dbReference type="SAM" id="MobiDB-lite"/>
    </source>
</evidence>
<dbReference type="Gene3D" id="2.60.40.420">
    <property type="entry name" value="Cupredoxins - blue copper proteins"/>
    <property type="match status" value="1"/>
</dbReference>
<evidence type="ECO:0000259" key="6">
    <source>
        <dbReference type="Pfam" id="PF07732"/>
    </source>
</evidence>
<dbReference type="PANTHER" id="PTHR11709:SF394">
    <property type="entry name" value="FI03373P-RELATED"/>
    <property type="match status" value="1"/>
</dbReference>
<evidence type="ECO:0000313" key="8">
    <source>
        <dbReference type="Proteomes" id="UP000185062"/>
    </source>
</evidence>
<keyword evidence="3" id="KW-0186">Copper</keyword>
<protein>
    <submittedName>
        <fullName evidence="7">Multicopper oxidase</fullName>
    </submittedName>
</protein>
<dbReference type="CDD" id="cd04202">
    <property type="entry name" value="CuRO_D2_2dMcoN_like"/>
    <property type="match status" value="1"/>
</dbReference>
<evidence type="ECO:0000259" key="5">
    <source>
        <dbReference type="Pfam" id="PF07731"/>
    </source>
</evidence>
<keyword evidence="8" id="KW-1185">Reference proteome</keyword>
<dbReference type="GO" id="GO:0005507">
    <property type="term" value="F:copper ion binding"/>
    <property type="evidence" value="ECO:0007669"/>
    <property type="project" value="InterPro"/>
</dbReference>
<dbReference type="InterPro" id="IPR045087">
    <property type="entry name" value="Cu-oxidase_fam"/>
</dbReference>
<evidence type="ECO:0000256" key="2">
    <source>
        <dbReference type="ARBA" id="ARBA00023002"/>
    </source>
</evidence>
<dbReference type="SUPFAM" id="SSF49503">
    <property type="entry name" value="Cupredoxins"/>
    <property type="match status" value="2"/>
</dbReference>
<dbReference type="AlphaFoldDB" id="A0A1N6HV03"/>
<reference evidence="7 8" key="1">
    <citation type="submission" date="2016-12" db="EMBL/GenBank/DDBJ databases">
        <authorList>
            <person name="Song W.-J."/>
            <person name="Kurnit D.M."/>
        </authorList>
    </citation>
    <scope>NUCLEOTIDE SEQUENCE [LARGE SCALE GENOMIC DNA]</scope>
    <source>
        <strain evidence="7 8">ATCC 49181</strain>
    </source>
</reference>
<dbReference type="InterPro" id="IPR008972">
    <property type="entry name" value="Cupredoxin"/>
</dbReference>
<dbReference type="eggNOG" id="COG2132">
    <property type="taxonomic scope" value="Bacteria"/>
</dbReference>
<dbReference type="CDD" id="cd13860">
    <property type="entry name" value="CuRO_1_2dMco_1"/>
    <property type="match status" value="1"/>
</dbReference>
<feature type="compositionally biased region" description="Polar residues" evidence="4">
    <location>
        <begin position="30"/>
        <end position="57"/>
    </location>
</feature>
<dbReference type="GO" id="GO:0016491">
    <property type="term" value="F:oxidoreductase activity"/>
    <property type="evidence" value="ECO:0007669"/>
    <property type="project" value="UniProtKB-KW"/>
</dbReference>